<organism evidence="1">
    <name type="scientific">Brassica oleracea</name>
    <name type="common">Wild cabbage</name>
    <dbReference type="NCBI Taxonomy" id="3712"/>
    <lineage>
        <taxon>Eukaryota</taxon>
        <taxon>Viridiplantae</taxon>
        <taxon>Streptophyta</taxon>
        <taxon>Embryophyta</taxon>
        <taxon>Tracheophyta</taxon>
        <taxon>Spermatophyta</taxon>
        <taxon>Magnoliopsida</taxon>
        <taxon>eudicotyledons</taxon>
        <taxon>Gunneridae</taxon>
        <taxon>Pentapetalae</taxon>
        <taxon>rosids</taxon>
        <taxon>malvids</taxon>
        <taxon>Brassicales</taxon>
        <taxon>Brassicaceae</taxon>
        <taxon>Brassiceae</taxon>
        <taxon>Brassica</taxon>
    </lineage>
</organism>
<accession>A0A3P6AZQ3</accession>
<evidence type="ECO:0008006" key="2">
    <source>
        <dbReference type="Google" id="ProtNLM"/>
    </source>
</evidence>
<reference evidence="1" key="1">
    <citation type="submission" date="2018-11" db="EMBL/GenBank/DDBJ databases">
        <authorList>
            <consortium name="Genoscope - CEA"/>
            <person name="William W."/>
        </authorList>
    </citation>
    <scope>NUCLEOTIDE SEQUENCE</scope>
</reference>
<sequence>MTKLCFGWHFVSNHQSDEDGRILIIWKDPMKVRVVHQSSQSLTYLLELPNKDPFYYTAVYASNLCANRADLWAELIYLSNSYDLQNNQWFVGGDFNQILQPLEHSSPTVYVPNSLMYQFQDCILQAGLFDLSYNGPSLTWTNNPPDSPIAKKTG</sequence>
<proteinExistence type="predicted"/>
<dbReference type="AlphaFoldDB" id="A0A3P6AZQ3"/>
<dbReference type="SUPFAM" id="SSF56219">
    <property type="entry name" value="DNase I-like"/>
    <property type="match status" value="1"/>
</dbReference>
<name>A0A3P6AZQ3_BRAOL</name>
<dbReference type="Gene3D" id="3.60.10.10">
    <property type="entry name" value="Endonuclease/exonuclease/phosphatase"/>
    <property type="match status" value="1"/>
</dbReference>
<dbReference type="EMBL" id="LR031872">
    <property type="protein sequence ID" value="VDC94299.1"/>
    <property type="molecule type" value="Genomic_DNA"/>
</dbReference>
<gene>
    <name evidence="1" type="ORF">BOLC3T17641H</name>
</gene>
<protein>
    <recommendedName>
        <fullName evidence="2">Endonuclease/exonuclease/phosphatase domain-containing protein</fullName>
    </recommendedName>
</protein>
<evidence type="ECO:0000313" key="1">
    <source>
        <dbReference type="EMBL" id="VDC94299.1"/>
    </source>
</evidence>
<dbReference type="InterPro" id="IPR036691">
    <property type="entry name" value="Endo/exonu/phosph_ase_sf"/>
</dbReference>